<keyword evidence="8" id="KW-0460">Magnesium</keyword>
<dbReference type="InterPro" id="IPR011005">
    <property type="entry name" value="Dihydropteroate_synth-like_sf"/>
</dbReference>
<dbReference type="InterPro" id="IPR006390">
    <property type="entry name" value="DHP_synth_dom"/>
</dbReference>
<dbReference type="EC" id="2.5.1.15" evidence="5"/>
<name>A0A7C9PNY2_9MICO</name>
<keyword evidence="12" id="KW-1185">Reference proteome</keyword>
<evidence type="ECO:0000256" key="7">
    <source>
        <dbReference type="ARBA" id="ARBA00022723"/>
    </source>
</evidence>
<proteinExistence type="inferred from homology"/>
<dbReference type="SUPFAM" id="SSF51717">
    <property type="entry name" value="Dihydropteroate synthetase-like"/>
    <property type="match status" value="1"/>
</dbReference>
<dbReference type="GO" id="GO:0046654">
    <property type="term" value="P:tetrahydrofolate biosynthetic process"/>
    <property type="evidence" value="ECO:0007669"/>
    <property type="project" value="TreeGrafter"/>
</dbReference>
<feature type="domain" description="Pterin-binding" evidence="10">
    <location>
        <begin position="1"/>
        <end position="252"/>
    </location>
</feature>
<dbReference type="GO" id="GO:0046872">
    <property type="term" value="F:metal ion binding"/>
    <property type="evidence" value="ECO:0007669"/>
    <property type="project" value="UniProtKB-KW"/>
</dbReference>
<evidence type="ECO:0000256" key="6">
    <source>
        <dbReference type="ARBA" id="ARBA00022679"/>
    </source>
</evidence>
<dbReference type="GO" id="GO:0004156">
    <property type="term" value="F:dihydropteroate synthase activity"/>
    <property type="evidence" value="ECO:0007669"/>
    <property type="project" value="UniProtKB-EC"/>
</dbReference>
<dbReference type="InterPro" id="IPR000489">
    <property type="entry name" value="Pterin-binding_dom"/>
</dbReference>
<dbReference type="PANTHER" id="PTHR20941:SF1">
    <property type="entry name" value="FOLIC ACID SYNTHESIS PROTEIN FOL1"/>
    <property type="match status" value="1"/>
</dbReference>
<evidence type="ECO:0000256" key="3">
    <source>
        <dbReference type="ARBA" id="ARBA00004763"/>
    </source>
</evidence>
<dbReference type="Proteomes" id="UP000479756">
    <property type="component" value="Unassembled WGS sequence"/>
</dbReference>
<keyword evidence="7" id="KW-0479">Metal-binding</keyword>
<comment type="similarity">
    <text evidence="4">Belongs to the DHPS family.</text>
</comment>
<keyword evidence="6 11" id="KW-0808">Transferase</keyword>
<gene>
    <name evidence="11" type="primary">folP</name>
    <name evidence="11" type="ORF">G3T37_11580</name>
</gene>
<keyword evidence="9" id="KW-0289">Folate biosynthesis</keyword>
<dbReference type="PROSITE" id="PS00793">
    <property type="entry name" value="DHPS_2"/>
    <property type="match status" value="1"/>
</dbReference>
<sequence length="264" mass="28002">MGILNVTPDSFSDGGRWLDTGAAIAHAVELREQGADLIDVGGESTRPGADRVPIEDEQRRVLPVVAGLVERGIEVSVDTMNADTARRAADTGAAIINDVSGGLSDPEMYRAIAGLGVRYIAMHWRGHSDSMNELAVYGDVVRDVVAELTGRVAEMLVWGIDPARIILDPGLGFAKTAEHNWQLLRGLGEIEAIGHPVLVGASRKRFLAPFAPEGAPSSARDAATATISALAAQAGVWAVRVHNVPATAEVLDVWRAWESGGHHE</sequence>
<evidence type="ECO:0000259" key="10">
    <source>
        <dbReference type="PROSITE" id="PS50972"/>
    </source>
</evidence>
<comment type="pathway">
    <text evidence="3">Cofactor biosynthesis; tetrahydrofolate biosynthesis; 7,8-dihydrofolate from 2-amino-4-hydroxy-6-hydroxymethyl-7,8-dihydropteridine diphosphate and 4-aminobenzoate: step 1/2.</text>
</comment>
<dbReference type="CDD" id="cd00739">
    <property type="entry name" value="DHPS"/>
    <property type="match status" value="1"/>
</dbReference>
<comment type="caution">
    <text evidence="11">The sequence shown here is derived from an EMBL/GenBank/DDBJ whole genome shotgun (WGS) entry which is preliminary data.</text>
</comment>
<dbReference type="EMBL" id="JAAGWZ010000003">
    <property type="protein sequence ID" value="NEM91993.1"/>
    <property type="molecule type" value="Genomic_DNA"/>
</dbReference>
<organism evidence="11 12">
    <name type="scientific">Galbitalea soli</name>
    <dbReference type="NCBI Taxonomy" id="1268042"/>
    <lineage>
        <taxon>Bacteria</taxon>
        <taxon>Bacillati</taxon>
        <taxon>Actinomycetota</taxon>
        <taxon>Actinomycetes</taxon>
        <taxon>Micrococcales</taxon>
        <taxon>Microbacteriaceae</taxon>
        <taxon>Galbitalea</taxon>
    </lineage>
</organism>
<accession>A0A7C9PNY2</accession>
<dbReference type="GO" id="GO:0046656">
    <property type="term" value="P:folic acid biosynthetic process"/>
    <property type="evidence" value="ECO:0007669"/>
    <property type="project" value="UniProtKB-KW"/>
</dbReference>
<comment type="catalytic activity">
    <reaction evidence="1">
        <text>(7,8-dihydropterin-6-yl)methyl diphosphate + 4-aminobenzoate = 7,8-dihydropteroate + diphosphate</text>
        <dbReference type="Rhea" id="RHEA:19949"/>
        <dbReference type="ChEBI" id="CHEBI:17836"/>
        <dbReference type="ChEBI" id="CHEBI:17839"/>
        <dbReference type="ChEBI" id="CHEBI:33019"/>
        <dbReference type="ChEBI" id="CHEBI:72950"/>
        <dbReference type="EC" id="2.5.1.15"/>
    </reaction>
</comment>
<dbReference type="AlphaFoldDB" id="A0A7C9PNY2"/>
<protein>
    <recommendedName>
        <fullName evidence="5">dihydropteroate synthase</fullName>
        <ecNumber evidence="5">2.5.1.15</ecNumber>
    </recommendedName>
</protein>
<evidence type="ECO:0000256" key="2">
    <source>
        <dbReference type="ARBA" id="ARBA00001946"/>
    </source>
</evidence>
<dbReference type="PANTHER" id="PTHR20941">
    <property type="entry name" value="FOLATE SYNTHESIS PROTEINS"/>
    <property type="match status" value="1"/>
</dbReference>
<dbReference type="PROSITE" id="PS50972">
    <property type="entry name" value="PTERIN_BINDING"/>
    <property type="match status" value="1"/>
</dbReference>
<dbReference type="GO" id="GO:0005829">
    <property type="term" value="C:cytosol"/>
    <property type="evidence" value="ECO:0007669"/>
    <property type="project" value="TreeGrafter"/>
</dbReference>
<dbReference type="NCBIfam" id="TIGR01496">
    <property type="entry name" value="DHPS"/>
    <property type="match status" value="1"/>
</dbReference>
<dbReference type="Gene3D" id="3.20.20.20">
    <property type="entry name" value="Dihydropteroate synthase-like"/>
    <property type="match status" value="1"/>
</dbReference>
<evidence type="ECO:0000256" key="4">
    <source>
        <dbReference type="ARBA" id="ARBA00009503"/>
    </source>
</evidence>
<evidence type="ECO:0000313" key="11">
    <source>
        <dbReference type="EMBL" id="NEM91993.1"/>
    </source>
</evidence>
<comment type="cofactor">
    <cofactor evidence="2">
        <name>Mg(2+)</name>
        <dbReference type="ChEBI" id="CHEBI:18420"/>
    </cofactor>
</comment>
<evidence type="ECO:0000256" key="5">
    <source>
        <dbReference type="ARBA" id="ARBA00012458"/>
    </source>
</evidence>
<dbReference type="InterPro" id="IPR045031">
    <property type="entry name" value="DHP_synth-like"/>
</dbReference>
<evidence type="ECO:0000256" key="8">
    <source>
        <dbReference type="ARBA" id="ARBA00022842"/>
    </source>
</evidence>
<evidence type="ECO:0000313" key="12">
    <source>
        <dbReference type="Proteomes" id="UP000479756"/>
    </source>
</evidence>
<evidence type="ECO:0000256" key="1">
    <source>
        <dbReference type="ARBA" id="ARBA00000012"/>
    </source>
</evidence>
<reference evidence="11 12" key="1">
    <citation type="journal article" date="2014" name="Int. J. Syst. Evol. Microbiol.">
        <title>Description of Galbitalea soli gen. nov., sp. nov., and Frondihabitans sucicola sp. nov.</title>
        <authorList>
            <person name="Kim S.J."/>
            <person name="Lim J.M."/>
            <person name="Ahn J.H."/>
            <person name="Weon H.Y."/>
            <person name="Hamada M."/>
            <person name="Suzuki K."/>
            <person name="Ahn T.Y."/>
            <person name="Kwon S.W."/>
        </authorList>
    </citation>
    <scope>NUCLEOTIDE SEQUENCE [LARGE SCALE GENOMIC DNA]</scope>
    <source>
        <strain evidence="11 12">NBRC 108727</strain>
    </source>
</reference>
<evidence type="ECO:0000256" key="9">
    <source>
        <dbReference type="ARBA" id="ARBA00022909"/>
    </source>
</evidence>
<dbReference type="Pfam" id="PF00809">
    <property type="entry name" value="Pterin_bind"/>
    <property type="match status" value="1"/>
</dbReference>